<accession>A0A814D6E4</accession>
<dbReference type="InterPro" id="IPR001060">
    <property type="entry name" value="FCH_dom"/>
</dbReference>
<dbReference type="Proteomes" id="UP000663860">
    <property type="component" value="Unassembled WGS sequence"/>
</dbReference>
<dbReference type="EMBL" id="CAJOBB010003132">
    <property type="protein sequence ID" value="CAF4022484.1"/>
    <property type="molecule type" value="Genomic_DNA"/>
</dbReference>
<sequence length="1034" mass="116528">MVVWGDSFWSEGNRGFEVLSSNVKNGALAIEEFQRFLNESVQCESAYCKSLTRLQSQLLKTQYVGTFTPIWNLIRELIEKMTATHNSTVNIYQDLLRDVHNYQEVYQKKFKTHIQKDSDISRSTELFSQLNNAFNTVNKSKEQYHSIALDYDRTKRPGNHALNNTSMSTSQDNASHSLTQSAINSITARQNERLEKKYRQAQDDYKSTIEKYNLLRNEYEKRFQDACTKFQGFEIEHIEKMLAYSLNYSDILQRNGEQIRSARNEFNDKLKSLTGSDLLDTFVEQKKTGTEPPSALQFEDIDSLKTTVQLTSPDLSNGQDDYNAFDQLDSNVPAFQAHFSVPPATTKYNDNNRALTPTPTSNQSLSPSNNTTTSPSTNINTTAGNIMTSNNIGNRTQEANSNNDQTSNPFNVKIRRPKFPGFFGSGRGDKKEKKTDKKSSVNPKSHKPFQKAHSREESTGDNSQPSNYDSNGFIVMTDKNDDSSKNRYSSPETYAQSNITNDTDHRHNQKTVPLARLSSSSSDWSDNDDVPMVNINVKINPKTEASVNEHDDATLETAMKRININIGNLTTSSRVSTYKTPEINKSMSIDQINKNIFFPPPLPPRPATAIPSTPTTTNIDTSNMFPPQGEFDRSPSSTMNTILPHQDIFYISSPSTTETKNTTSLSSTDDDPEVVNSFLNDELINKITPFPVLQVPSLHQSNQQASVSPSVSELMAPISLNFRNSPITSNEQGMSPITIGATDQIPLAIAFQETINVMMCGNNRENWKSRIVGEMLISFPSSMLNLSIDSSRFTNALEFKLKNLEKIENIIIKSSSITQNESTYSFNMTELNTILHNLHEKTPSSRFFNLNVLNYEVKNSDLSHIPIEISSQWTRTFDTISVKINYRFNSSLLPESVRINNDTVIFYTIISDGQQIKESSPNAEWSINEQKLWWKVPYVNNGTGNLSATVVTVQAEIDENDNDQNEQPLTTSSIINAYFIGENALFSSIDFDLASRGYRVSLLKKKILSGKYQSEPDQSEPINLFKRPALSVDN</sequence>
<evidence type="ECO:0000256" key="5">
    <source>
        <dbReference type="SAM" id="Coils"/>
    </source>
</evidence>
<dbReference type="Pfam" id="PF10291">
    <property type="entry name" value="muHD"/>
    <property type="match status" value="1"/>
</dbReference>
<dbReference type="SUPFAM" id="SSF103657">
    <property type="entry name" value="BAR/IMD domain-like"/>
    <property type="match status" value="1"/>
</dbReference>
<dbReference type="EMBL" id="CAJNOE010000128">
    <property type="protein sequence ID" value="CAF0951641.1"/>
    <property type="molecule type" value="Genomic_DNA"/>
</dbReference>
<dbReference type="PROSITE" id="PS51072">
    <property type="entry name" value="MHD"/>
    <property type="match status" value="1"/>
</dbReference>
<dbReference type="PROSITE" id="PS51741">
    <property type="entry name" value="F_BAR"/>
    <property type="match status" value="1"/>
</dbReference>
<dbReference type="SMART" id="SM00055">
    <property type="entry name" value="FCH"/>
    <property type="match status" value="1"/>
</dbReference>
<feature type="compositionally biased region" description="Polar residues" evidence="6">
    <location>
        <begin position="460"/>
        <end position="470"/>
    </location>
</feature>
<organism evidence="9 11">
    <name type="scientific">Adineta steineri</name>
    <dbReference type="NCBI Taxonomy" id="433720"/>
    <lineage>
        <taxon>Eukaryota</taxon>
        <taxon>Metazoa</taxon>
        <taxon>Spiralia</taxon>
        <taxon>Gnathifera</taxon>
        <taxon>Rotifera</taxon>
        <taxon>Eurotatoria</taxon>
        <taxon>Bdelloidea</taxon>
        <taxon>Adinetida</taxon>
        <taxon>Adinetidae</taxon>
        <taxon>Adineta</taxon>
    </lineage>
</organism>
<evidence type="ECO:0000256" key="2">
    <source>
        <dbReference type="ARBA" id="ARBA00022583"/>
    </source>
</evidence>
<name>A0A814D6E4_9BILA</name>
<dbReference type="InterPro" id="IPR027267">
    <property type="entry name" value="AH/BAR_dom_sf"/>
</dbReference>
<dbReference type="Gene3D" id="1.20.1270.60">
    <property type="entry name" value="Arfaptin homology (AH) domain/BAR domain"/>
    <property type="match status" value="1"/>
</dbReference>
<keyword evidence="3" id="KW-0472">Membrane</keyword>
<proteinExistence type="predicted"/>
<reference evidence="9" key="1">
    <citation type="submission" date="2021-02" db="EMBL/GenBank/DDBJ databases">
        <authorList>
            <person name="Nowell W R."/>
        </authorList>
    </citation>
    <scope>NUCLEOTIDE SEQUENCE</scope>
</reference>
<feature type="compositionally biased region" description="Low complexity" evidence="6">
    <location>
        <begin position="356"/>
        <end position="382"/>
    </location>
</feature>
<evidence type="ECO:0000259" key="8">
    <source>
        <dbReference type="PROSITE" id="PS51741"/>
    </source>
</evidence>
<evidence type="ECO:0000259" key="7">
    <source>
        <dbReference type="PROSITE" id="PS51072"/>
    </source>
</evidence>
<evidence type="ECO:0000313" key="9">
    <source>
        <dbReference type="EMBL" id="CAF0951641.1"/>
    </source>
</evidence>
<evidence type="ECO:0000256" key="6">
    <source>
        <dbReference type="SAM" id="MobiDB-lite"/>
    </source>
</evidence>
<feature type="domain" description="MHD" evidence="7">
    <location>
        <begin position="744"/>
        <end position="1015"/>
    </location>
</feature>
<evidence type="ECO:0000313" key="10">
    <source>
        <dbReference type="EMBL" id="CAF4022484.1"/>
    </source>
</evidence>
<evidence type="ECO:0000313" key="11">
    <source>
        <dbReference type="Proteomes" id="UP000663860"/>
    </source>
</evidence>
<dbReference type="GO" id="GO:0072583">
    <property type="term" value="P:clathrin-dependent endocytosis"/>
    <property type="evidence" value="ECO:0007669"/>
    <property type="project" value="TreeGrafter"/>
</dbReference>
<dbReference type="GO" id="GO:0005905">
    <property type="term" value="C:clathrin-coated pit"/>
    <property type="evidence" value="ECO:0007669"/>
    <property type="project" value="UniProtKB-SubCell"/>
</dbReference>
<dbReference type="InterPro" id="IPR031160">
    <property type="entry name" value="F_BAR_dom"/>
</dbReference>
<feature type="domain" description="F-BAR" evidence="8">
    <location>
        <begin position="2"/>
        <end position="279"/>
    </location>
</feature>
<dbReference type="PANTHER" id="PTHR23065:SF15">
    <property type="entry name" value="AT02057P"/>
    <property type="match status" value="1"/>
</dbReference>
<dbReference type="GO" id="GO:0030136">
    <property type="term" value="C:clathrin-coated vesicle"/>
    <property type="evidence" value="ECO:0007669"/>
    <property type="project" value="TreeGrafter"/>
</dbReference>
<dbReference type="InterPro" id="IPR028565">
    <property type="entry name" value="MHD"/>
</dbReference>
<evidence type="ECO:0000256" key="1">
    <source>
        <dbReference type="ARBA" id="ARBA00004283"/>
    </source>
</evidence>
<keyword evidence="2" id="KW-0254">Endocytosis</keyword>
<dbReference type="Pfam" id="PF00611">
    <property type="entry name" value="FCH"/>
    <property type="match status" value="1"/>
</dbReference>
<evidence type="ECO:0000256" key="3">
    <source>
        <dbReference type="ARBA" id="ARBA00023176"/>
    </source>
</evidence>
<feature type="compositionally biased region" description="Basic and acidic residues" evidence="6">
    <location>
        <begin position="427"/>
        <end position="439"/>
    </location>
</feature>
<dbReference type="GO" id="GO:0048268">
    <property type="term" value="P:clathrin coat assembly"/>
    <property type="evidence" value="ECO:0007669"/>
    <property type="project" value="TreeGrafter"/>
</dbReference>
<dbReference type="Proteomes" id="UP000663868">
    <property type="component" value="Unassembled WGS sequence"/>
</dbReference>
<feature type="compositionally biased region" description="Polar residues" evidence="6">
    <location>
        <begin position="383"/>
        <end position="410"/>
    </location>
</feature>
<dbReference type="GO" id="GO:0005886">
    <property type="term" value="C:plasma membrane"/>
    <property type="evidence" value="ECO:0007669"/>
    <property type="project" value="TreeGrafter"/>
</dbReference>
<gene>
    <name evidence="9" type="ORF">IZO911_LOCUS15034</name>
    <name evidence="10" type="ORF">KXQ929_LOCUS29764</name>
</gene>
<dbReference type="AlphaFoldDB" id="A0A814D6E4"/>
<feature type="coiled-coil region" evidence="5">
    <location>
        <begin position="184"/>
        <end position="222"/>
    </location>
</feature>
<feature type="region of interest" description="Disordered" evidence="6">
    <location>
        <begin position="342"/>
        <end position="508"/>
    </location>
</feature>
<comment type="subcellular location">
    <subcellularLocation>
        <location evidence="1">Membrane</location>
        <location evidence="1">Clathrin-coated pit</location>
        <topology evidence="1">Peripheral membrane protein</topology>
        <orientation evidence="1">Cytoplasmic side</orientation>
    </subcellularLocation>
</comment>
<dbReference type="InterPro" id="IPR018808">
    <property type="entry name" value="Muniscin_C"/>
</dbReference>
<keyword evidence="4 5" id="KW-0175">Coiled coil</keyword>
<keyword evidence="3" id="KW-0168">Coated pit</keyword>
<dbReference type="PANTHER" id="PTHR23065">
    <property type="entry name" value="PROLINE-SERINE-THREONINE PHOSPHATASE INTERACTING PROTEIN 1"/>
    <property type="match status" value="1"/>
</dbReference>
<protein>
    <submittedName>
        <fullName evidence="9">Uncharacterized protein</fullName>
    </submittedName>
</protein>
<comment type="caution">
    <text evidence="9">The sequence shown here is derived from an EMBL/GenBank/DDBJ whole genome shotgun (WGS) entry which is preliminary data.</text>
</comment>
<feature type="compositionally biased region" description="Polar residues" evidence="6">
    <location>
        <begin position="346"/>
        <end position="355"/>
    </location>
</feature>
<evidence type="ECO:0000256" key="4">
    <source>
        <dbReference type="PROSITE-ProRule" id="PRU01077"/>
    </source>
</evidence>
<feature type="compositionally biased region" description="Polar residues" evidence="6">
    <location>
        <begin position="486"/>
        <end position="501"/>
    </location>
</feature>